<dbReference type="InterPro" id="IPR010897">
    <property type="entry name" value="Spore_II_P"/>
</dbReference>
<dbReference type="Proteomes" id="UP000824074">
    <property type="component" value="Unassembled WGS sequence"/>
</dbReference>
<dbReference type="NCBIfam" id="TIGR02867">
    <property type="entry name" value="spore_II_P"/>
    <property type="match status" value="1"/>
</dbReference>
<reference evidence="1" key="2">
    <citation type="journal article" date="2021" name="PeerJ">
        <title>Extensive microbial diversity within the chicken gut microbiome revealed by metagenomics and culture.</title>
        <authorList>
            <person name="Gilroy R."/>
            <person name="Ravi A."/>
            <person name="Getino M."/>
            <person name="Pursley I."/>
            <person name="Horton D.L."/>
            <person name="Alikhan N.F."/>
            <person name="Baker D."/>
            <person name="Gharbi K."/>
            <person name="Hall N."/>
            <person name="Watson M."/>
            <person name="Adriaenssens E.M."/>
            <person name="Foster-Nyarko E."/>
            <person name="Jarju S."/>
            <person name="Secka A."/>
            <person name="Antonio M."/>
            <person name="Oren A."/>
            <person name="Chaudhuri R.R."/>
            <person name="La Ragione R."/>
            <person name="Hildebrand F."/>
            <person name="Pallen M.J."/>
        </authorList>
    </citation>
    <scope>NUCLEOTIDE SEQUENCE</scope>
    <source>
        <strain evidence="1">CHK193-30670</strain>
    </source>
</reference>
<comment type="caution">
    <text evidence="1">The sequence shown here is derived from an EMBL/GenBank/DDBJ whole genome shotgun (WGS) entry which is preliminary data.</text>
</comment>
<name>A0A9D1IM03_9FIRM</name>
<sequence length="303" mass="34902">MKKFKSKKKRKKLKLKLFIFVFFFIFSYVFMVKLLSSNKLKDNILKDDVNYVRFNLSKTVENQITKLINNPINLLNKNVKNAFNNVKTASKTIYENKEVKEPLNVDINNPIIYIYNTHQTETYADYSVYDAAYLLKEKLNQAGLSSYLEEQSMKVFLDTNGLKYYNSYTASRNYLDLAKKNYSSLKYFFDIHRDSVSKDISTITYNGKSYAKVLFVVGTDNPNNALNKETTNKLNEIIKSKVPNISRGIVYHGGKGFNGVYNQDVSSEVFLIEVGGKDNTKEEVENTIEVLNNAIVEYIKGVI</sequence>
<dbReference type="Pfam" id="PF07454">
    <property type="entry name" value="SpoIIP"/>
    <property type="match status" value="1"/>
</dbReference>
<dbReference type="AlphaFoldDB" id="A0A9D1IM03"/>
<dbReference type="EMBL" id="DVMT01000022">
    <property type="protein sequence ID" value="HIU40100.1"/>
    <property type="molecule type" value="Genomic_DNA"/>
</dbReference>
<protein>
    <submittedName>
        <fullName evidence="1">Stage II sporulation protein P</fullName>
    </submittedName>
</protein>
<evidence type="ECO:0000313" key="1">
    <source>
        <dbReference type="EMBL" id="HIU40100.1"/>
    </source>
</evidence>
<accession>A0A9D1IM03</accession>
<organism evidence="1 2">
    <name type="scientific">Candidatus Aphodocola excrementigallinarum</name>
    <dbReference type="NCBI Taxonomy" id="2840670"/>
    <lineage>
        <taxon>Bacteria</taxon>
        <taxon>Bacillati</taxon>
        <taxon>Bacillota</taxon>
        <taxon>Bacilli</taxon>
        <taxon>Candidatus Aphodocola</taxon>
    </lineage>
</organism>
<reference evidence="1" key="1">
    <citation type="submission" date="2020-10" db="EMBL/GenBank/DDBJ databases">
        <authorList>
            <person name="Gilroy R."/>
        </authorList>
    </citation>
    <scope>NUCLEOTIDE SEQUENCE</scope>
    <source>
        <strain evidence="1">CHK193-30670</strain>
    </source>
</reference>
<evidence type="ECO:0000313" key="2">
    <source>
        <dbReference type="Proteomes" id="UP000824074"/>
    </source>
</evidence>
<proteinExistence type="predicted"/>
<gene>
    <name evidence="1" type="ORF">IAB68_02215</name>
</gene>